<evidence type="ECO:0000313" key="4">
    <source>
        <dbReference type="Proteomes" id="UP001140076"/>
    </source>
</evidence>
<dbReference type="GO" id="GO:0004519">
    <property type="term" value="F:endonuclease activity"/>
    <property type="evidence" value="ECO:0007669"/>
    <property type="project" value="UniProtKB-KW"/>
</dbReference>
<accession>A0A9X3SRE8</accession>
<feature type="domain" description="GmrSD restriction endonucleases C-terminal" evidence="2">
    <location>
        <begin position="120"/>
        <end position="237"/>
    </location>
</feature>
<keyword evidence="3" id="KW-0378">Hydrolase</keyword>
<organism evidence="3 4">
    <name type="scientific">Streptomonospora mangrovi</name>
    <dbReference type="NCBI Taxonomy" id="2883123"/>
    <lineage>
        <taxon>Bacteria</taxon>
        <taxon>Bacillati</taxon>
        <taxon>Actinomycetota</taxon>
        <taxon>Actinomycetes</taxon>
        <taxon>Streptosporangiales</taxon>
        <taxon>Nocardiopsidaceae</taxon>
        <taxon>Streptomonospora</taxon>
    </lineage>
</organism>
<dbReference type="InterPro" id="IPR011089">
    <property type="entry name" value="GmrSD_C"/>
</dbReference>
<keyword evidence="4" id="KW-1185">Reference proteome</keyword>
<reference evidence="3" key="1">
    <citation type="submission" date="2021-10" db="EMBL/GenBank/DDBJ databases">
        <title>Streptomonospora sp. nov., isolated from mangrove soil.</title>
        <authorList>
            <person name="Chen X."/>
            <person name="Ge X."/>
            <person name="Liu W."/>
        </authorList>
    </citation>
    <scope>NUCLEOTIDE SEQUENCE</scope>
    <source>
        <strain evidence="3">S1-112</strain>
    </source>
</reference>
<evidence type="ECO:0000313" key="3">
    <source>
        <dbReference type="EMBL" id="MDA0567221.1"/>
    </source>
</evidence>
<dbReference type="PANTHER" id="PTHR24094">
    <property type="entry name" value="SECRETED PROTEIN"/>
    <property type="match status" value="1"/>
</dbReference>
<dbReference type="EMBL" id="JAJAQC010000051">
    <property type="protein sequence ID" value="MDA0567221.1"/>
    <property type="molecule type" value="Genomic_DNA"/>
</dbReference>
<name>A0A9X3SRE8_9ACTN</name>
<dbReference type="Pfam" id="PF07510">
    <property type="entry name" value="GmrSD_C"/>
    <property type="match status" value="1"/>
</dbReference>
<comment type="caution">
    <text evidence="3">The sequence shown here is derived from an EMBL/GenBank/DDBJ whole genome shotgun (WGS) entry which is preliminary data.</text>
</comment>
<dbReference type="RefSeq" id="WP_270074472.1">
    <property type="nucleotide sequence ID" value="NZ_JAJAQC010000051.1"/>
</dbReference>
<dbReference type="PANTHER" id="PTHR24094:SF15">
    <property type="entry name" value="AMP-DEPENDENT SYNTHETASE_LIGASE DOMAIN-CONTAINING PROTEIN-RELATED"/>
    <property type="match status" value="1"/>
</dbReference>
<gene>
    <name evidence="3" type="ORF">LG943_23295</name>
</gene>
<feature type="compositionally biased region" description="Low complexity" evidence="1">
    <location>
        <begin position="61"/>
        <end position="72"/>
    </location>
</feature>
<keyword evidence="3" id="KW-0540">Nuclease</keyword>
<proteinExistence type="predicted"/>
<sequence>MSRRSRTPRPQRRPRPARRAGLVIAPAALLVLVVVAALLTGADPLAWLRAAVGAGPPPGAPQDTGAPPAGDPVSPDEAAEARAALRGIETAPPAPGDDYERDAFGSDWIDTDDNGCPTRHDILARDLEDTEVESDCTVVSGVLEDPYTGDRVTFSADDPMEVQIDHVVPLALAWRTGAEDWDRDRRVEFANDPDNLLASDGSANQAKGDSGPGEWRPYPGFRCAYAVAYVGVVDEYGLTLPPADRSALADMLDTC</sequence>
<feature type="region of interest" description="Disordered" evidence="1">
    <location>
        <begin position="56"/>
        <end position="79"/>
    </location>
</feature>
<dbReference type="AlphaFoldDB" id="A0A9X3SRE8"/>
<evidence type="ECO:0000259" key="2">
    <source>
        <dbReference type="Pfam" id="PF07510"/>
    </source>
</evidence>
<feature type="region of interest" description="Disordered" evidence="1">
    <location>
        <begin position="193"/>
        <end position="213"/>
    </location>
</feature>
<dbReference type="Proteomes" id="UP001140076">
    <property type="component" value="Unassembled WGS sequence"/>
</dbReference>
<evidence type="ECO:0000256" key="1">
    <source>
        <dbReference type="SAM" id="MobiDB-lite"/>
    </source>
</evidence>
<protein>
    <submittedName>
        <fullName evidence="3">HNH endonuclease family protein</fullName>
    </submittedName>
</protein>
<keyword evidence="3" id="KW-0255">Endonuclease</keyword>